<proteinExistence type="predicted"/>
<feature type="region of interest" description="Disordered" evidence="1">
    <location>
        <begin position="1"/>
        <end position="61"/>
    </location>
</feature>
<gene>
    <name evidence="3" type="ORF">EYC84_007389</name>
</gene>
<dbReference type="AlphaFoldDB" id="A0A5M9JJ25"/>
<evidence type="ECO:0000313" key="3">
    <source>
        <dbReference type="EMBL" id="KAA8568353.1"/>
    </source>
</evidence>
<reference evidence="3 4" key="1">
    <citation type="submission" date="2019-06" db="EMBL/GenBank/DDBJ databases">
        <title>Genome Sequence of the Brown Rot Fungal Pathogen Monilinia fructicola.</title>
        <authorList>
            <person name="De Miccolis Angelini R.M."/>
            <person name="Landi L."/>
            <person name="Abate D."/>
            <person name="Pollastro S."/>
            <person name="Romanazzi G."/>
            <person name="Faretra F."/>
        </authorList>
    </citation>
    <scope>NUCLEOTIDE SEQUENCE [LARGE SCALE GENOMIC DNA]</scope>
    <source>
        <strain evidence="3 4">Mfrc123</strain>
    </source>
</reference>
<feature type="transmembrane region" description="Helical" evidence="2">
    <location>
        <begin position="105"/>
        <end position="124"/>
    </location>
</feature>
<comment type="caution">
    <text evidence="3">The sequence shown here is derived from an EMBL/GenBank/DDBJ whole genome shotgun (WGS) entry which is preliminary data.</text>
</comment>
<dbReference type="Proteomes" id="UP000322873">
    <property type="component" value="Unassembled WGS sequence"/>
</dbReference>
<keyword evidence="2" id="KW-0472">Membrane</keyword>
<dbReference type="VEuPathDB" id="FungiDB:MFRU_029g00740"/>
<accession>A0A5M9JJ25</accession>
<sequence>MYRERMDSQLEGGLGDGDDRSGGAGDRVTQEREQEEEQCHSYPHDNNDERRDFHSKGVAPKGTVKAGRFKCMMGGVGRGSIGLMLYVGMNWFIRDQNEALWEEELELALLVLLQGGNVVVGILVRGA</sequence>
<keyword evidence="2" id="KW-1133">Transmembrane helix</keyword>
<feature type="compositionally biased region" description="Basic and acidic residues" evidence="1">
    <location>
        <begin position="28"/>
        <end position="55"/>
    </location>
</feature>
<organism evidence="3 4">
    <name type="scientific">Monilinia fructicola</name>
    <name type="common">Brown rot fungus</name>
    <name type="synonym">Ciboria fructicola</name>
    <dbReference type="NCBI Taxonomy" id="38448"/>
    <lineage>
        <taxon>Eukaryota</taxon>
        <taxon>Fungi</taxon>
        <taxon>Dikarya</taxon>
        <taxon>Ascomycota</taxon>
        <taxon>Pezizomycotina</taxon>
        <taxon>Leotiomycetes</taxon>
        <taxon>Helotiales</taxon>
        <taxon>Sclerotiniaceae</taxon>
        <taxon>Monilinia</taxon>
    </lineage>
</organism>
<dbReference type="EMBL" id="VICG01000009">
    <property type="protein sequence ID" value="KAA8568353.1"/>
    <property type="molecule type" value="Genomic_DNA"/>
</dbReference>
<keyword evidence="4" id="KW-1185">Reference proteome</keyword>
<keyword evidence="2" id="KW-0812">Transmembrane</keyword>
<evidence type="ECO:0000256" key="1">
    <source>
        <dbReference type="SAM" id="MobiDB-lite"/>
    </source>
</evidence>
<evidence type="ECO:0000313" key="4">
    <source>
        <dbReference type="Proteomes" id="UP000322873"/>
    </source>
</evidence>
<evidence type="ECO:0000256" key="2">
    <source>
        <dbReference type="SAM" id="Phobius"/>
    </source>
</evidence>
<feature type="transmembrane region" description="Helical" evidence="2">
    <location>
        <begin position="75"/>
        <end position="93"/>
    </location>
</feature>
<name>A0A5M9JJ25_MONFR</name>
<protein>
    <submittedName>
        <fullName evidence="3">Uncharacterized protein</fullName>
    </submittedName>
</protein>